<proteinExistence type="predicted"/>
<dbReference type="EMBL" id="PDKO01000013">
    <property type="protein sequence ID" value="RXJ61650.1"/>
    <property type="molecule type" value="Genomic_DNA"/>
</dbReference>
<accession>A0A4Q0XVP1</accession>
<sequence>MKNLILIITACFMLIGCATKKDYTLPKSTVEKEKRAEEFKKPQDTLFEDNIVEEPVIENEEELNKIAIIYPSAKVGRYAKSTISTISAYLIYTDSPFHLEAFDSYDENPDNILRELELLKEKGFTKVIAMFTQIGFNTLNSLNNFENIKFYFPLINKEEVTTFNDNFIFGGISYKKQLELLQTLSSNKNTMFYVKSYLGNKLRDIYKQTFVNSGVIKEIARTNNRYKYIMKDNRILGSTIILNTPIVKSSIILSQITAFEVEPAKVLSTQLNYNPLLVKLTQEKDRENFYVVSSIEDVNSFIEDYTKLLGSDIAYEWVDYSALVGANYLINENSLELIKTGIFENQADYKQTLYKSTSYGFEKVLQN</sequence>
<reference evidence="1 2" key="1">
    <citation type="submission" date="2017-10" db="EMBL/GenBank/DDBJ databases">
        <title>Genomics of the genus Arcobacter.</title>
        <authorList>
            <person name="Perez-Cataluna A."/>
            <person name="Figueras M.J."/>
        </authorList>
    </citation>
    <scope>NUCLEOTIDE SEQUENCE [LARGE SCALE GENOMIC DNA]</scope>
    <source>
        <strain evidence="1 2">DSM 24636</strain>
    </source>
</reference>
<comment type="caution">
    <text evidence="1">The sequence shown here is derived from an EMBL/GenBank/DDBJ whole genome shotgun (WGS) entry which is preliminary data.</text>
</comment>
<dbReference type="STRING" id="877500.GCA_000935065_00683"/>
<dbReference type="Proteomes" id="UP000290191">
    <property type="component" value="Unassembled WGS sequence"/>
</dbReference>
<gene>
    <name evidence="1" type="ORF">CRV06_12640</name>
</gene>
<dbReference type="AlphaFoldDB" id="A0A4Q0XVP1"/>
<dbReference type="OrthoDB" id="5337863at2"/>
<protein>
    <submittedName>
        <fullName evidence="1">Uncharacterized protein</fullName>
    </submittedName>
</protein>
<evidence type="ECO:0000313" key="2">
    <source>
        <dbReference type="Proteomes" id="UP000290191"/>
    </source>
</evidence>
<keyword evidence="2" id="KW-1185">Reference proteome</keyword>
<dbReference type="PROSITE" id="PS51257">
    <property type="entry name" value="PROKAR_LIPOPROTEIN"/>
    <property type="match status" value="1"/>
</dbReference>
<organism evidence="1 2">
    <name type="scientific">Halarcobacter anaerophilus</name>
    <dbReference type="NCBI Taxonomy" id="877500"/>
    <lineage>
        <taxon>Bacteria</taxon>
        <taxon>Pseudomonadati</taxon>
        <taxon>Campylobacterota</taxon>
        <taxon>Epsilonproteobacteria</taxon>
        <taxon>Campylobacterales</taxon>
        <taxon>Arcobacteraceae</taxon>
        <taxon>Halarcobacter</taxon>
    </lineage>
</organism>
<dbReference type="RefSeq" id="WP_129082768.1">
    <property type="nucleotide sequence ID" value="NZ_CP041070.1"/>
</dbReference>
<evidence type="ECO:0000313" key="1">
    <source>
        <dbReference type="EMBL" id="RXJ61650.1"/>
    </source>
</evidence>
<name>A0A4Q0XVP1_9BACT</name>